<dbReference type="GO" id="GO:0006396">
    <property type="term" value="P:RNA processing"/>
    <property type="evidence" value="ECO:0007669"/>
    <property type="project" value="InterPro"/>
</dbReference>
<evidence type="ECO:0000256" key="2">
    <source>
        <dbReference type="PROSITE-ProRule" id="PRU00176"/>
    </source>
</evidence>
<dbReference type="InterPro" id="IPR035967">
    <property type="entry name" value="SWAP/Surp_sf"/>
</dbReference>
<feature type="compositionally biased region" description="Basic residues" evidence="3">
    <location>
        <begin position="307"/>
        <end position="328"/>
    </location>
</feature>
<feature type="compositionally biased region" description="Basic and acidic residues" evidence="3">
    <location>
        <begin position="265"/>
        <end position="283"/>
    </location>
</feature>
<feature type="compositionally biased region" description="Basic and acidic residues" evidence="3">
    <location>
        <begin position="22"/>
        <end position="37"/>
    </location>
</feature>
<dbReference type="GO" id="GO:0005634">
    <property type="term" value="C:nucleus"/>
    <property type="evidence" value="ECO:0007669"/>
    <property type="project" value="TreeGrafter"/>
</dbReference>
<reference evidence="7 8" key="1">
    <citation type="journal article" date="2018" name="Evol. Lett.">
        <title>Horizontal gene cluster transfer increased hallucinogenic mushroom diversity.</title>
        <authorList>
            <person name="Reynolds H.T."/>
            <person name="Vijayakumar V."/>
            <person name="Gluck-Thaler E."/>
            <person name="Korotkin H.B."/>
            <person name="Matheny P.B."/>
            <person name="Slot J.C."/>
        </authorList>
    </citation>
    <scope>NUCLEOTIDE SEQUENCE [LARGE SCALE GENOMIC DNA]</scope>
    <source>
        <strain evidence="7 8">SRW20</strain>
    </source>
</reference>
<dbReference type="SMART" id="SM00582">
    <property type="entry name" value="RPR"/>
    <property type="match status" value="1"/>
</dbReference>
<accession>A0A409YS74</accession>
<feature type="region of interest" description="Disordered" evidence="3">
    <location>
        <begin position="257"/>
        <end position="335"/>
    </location>
</feature>
<dbReference type="PANTHER" id="PTHR23140:SF0">
    <property type="entry name" value="U2 SNRNP-ASSOCIATED SURP MOTIF-CONTAINING PROTEIN"/>
    <property type="match status" value="1"/>
</dbReference>
<dbReference type="GO" id="GO:0003723">
    <property type="term" value="F:RNA binding"/>
    <property type="evidence" value="ECO:0007669"/>
    <property type="project" value="UniProtKB-UniRule"/>
</dbReference>
<evidence type="ECO:0008006" key="9">
    <source>
        <dbReference type="Google" id="ProtNLM"/>
    </source>
</evidence>
<dbReference type="Gene3D" id="1.10.10.790">
    <property type="entry name" value="Surp module"/>
    <property type="match status" value="1"/>
</dbReference>
<feature type="domain" description="CID" evidence="6">
    <location>
        <begin position="428"/>
        <end position="573"/>
    </location>
</feature>
<dbReference type="Proteomes" id="UP000284706">
    <property type="component" value="Unassembled WGS sequence"/>
</dbReference>
<dbReference type="SMART" id="SM00648">
    <property type="entry name" value="SWAP"/>
    <property type="match status" value="1"/>
</dbReference>
<dbReference type="Gene3D" id="3.30.70.330">
    <property type="match status" value="1"/>
</dbReference>
<dbReference type="Pfam" id="PF04818">
    <property type="entry name" value="CID"/>
    <property type="match status" value="1"/>
</dbReference>
<feature type="region of interest" description="Disordered" evidence="3">
    <location>
        <begin position="612"/>
        <end position="634"/>
    </location>
</feature>
<dbReference type="Gene3D" id="1.25.40.90">
    <property type="match status" value="1"/>
</dbReference>
<dbReference type="PROSITE" id="PS50102">
    <property type="entry name" value="RRM"/>
    <property type="match status" value="1"/>
</dbReference>
<keyword evidence="8" id="KW-1185">Reference proteome</keyword>
<feature type="region of interest" description="Disordered" evidence="3">
    <location>
        <begin position="398"/>
        <end position="425"/>
    </location>
</feature>
<evidence type="ECO:0000313" key="8">
    <source>
        <dbReference type="Proteomes" id="UP000284706"/>
    </source>
</evidence>
<feature type="non-terminal residue" evidence="7">
    <location>
        <position position="1"/>
    </location>
</feature>
<dbReference type="InterPro" id="IPR006569">
    <property type="entry name" value="CID_dom"/>
</dbReference>
<feature type="compositionally biased region" description="Basic and acidic residues" evidence="3">
    <location>
        <begin position="291"/>
        <end position="306"/>
    </location>
</feature>
<proteinExistence type="predicted"/>
<dbReference type="PANTHER" id="PTHR23140">
    <property type="entry name" value="RNA PROCESSING PROTEIN LD23810P"/>
    <property type="match status" value="1"/>
</dbReference>
<sequence length="702" mass="78348">QKPVDDAKLSQYTSGTARKSRREREQEAAEAKKREEEANAAQAYAEFLDAFEGEESSRRRPGSGFVRADSNTAYIPSMPAADRRQLSRPVSPPISSIPKPKGQRAMDSFLEEIKREQAEREAKYARHGHGRSVTAMAAYDGQSGSKDRGDPQTTNLFVANLPTHVSEQSLGKFFARVGPVGSVKIMWPRTDVTVGPGADPATSRRPKSTGLNGFVSFMTRRDAEDALREFDGYDWGGFVLRVGWSKAIPIAARPLYVSSRRKDSRSRSRSTERTSTRTRESRYHSRRSRSRSYDRHYSRSPHERSSHGRSRRYSRSRSRSARRSRSRSPKLTFSDEGEAVTDTFIRAVALEVKGHDAKYEETLREREKSNPKYSFLLRRDHRRHAYYRGLVESEQPCKPAFEDEGYNSVYSTDSEEESEREQTRKTVLGTAARRRFEAMLRALSGKRGEIARCMAFSLEHAEAAHEVADIIVSSLLVDGTPVPRKVARLHLICDILHNSAASVPSAWKFRQEFQARLGIVFDHLANIYHSFPGRITADLFKKQITTVVDVWEDWIVFPPEFTSELRTRLEGAVIQPETKTEDVTPAAPAATETFSSRFKSSTFQLAVADPVTGHVSDGEPMDVSSDGDKADGDLDGEPVDDIDGIPVDEDIDGVPMVESLAAGVYDLDGVPIEEDLDGVPVDDIDGVPVDDDLDGVPVDIPA</sequence>
<dbReference type="OrthoDB" id="377209at2759"/>
<dbReference type="InterPro" id="IPR008942">
    <property type="entry name" value="ENTH_VHS"/>
</dbReference>
<evidence type="ECO:0000313" key="7">
    <source>
        <dbReference type="EMBL" id="PPR05829.1"/>
    </source>
</evidence>
<comment type="caution">
    <text evidence="7">The sequence shown here is derived from an EMBL/GenBank/DDBJ whole genome shotgun (WGS) entry which is preliminary data.</text>
</comment>
<keyword evidence="1 2" id="KW-0694">RNA-binding</keyword>
<organism evidence="7 8">
    <name type="scientific">Gymnopilus dilepis</name>
    <dbReference type="NCBI Taxonomy" id="231916"/>
    <lineage>
        <taxon>Eukaryota</taxon>
        <taxon>Fungi</taxon>
        <taxon>Dikarya</taxon>
        <taxon>Basidiomycota</taxon>
        <taxon>Agaricomycotina</taxon>
        <taxon>Agaricomycetes</taxon>
        <taxon>Agaricomycetidae</taxon>
        <taxon>Agaricales</taxon>
        <taxon>Agaricineae</taxon>
        <taxon>Hymenogastraceae</taxon>
        <taxon>Gymnopilus</taxon>
    </lineage>
</organism>
<feature type="region of interest" description="Disordered" evidence="3">
    <location>
        <begin position="51"/>
        <end position="105"/>
    </location>
</feature>
<feature type="domain" description="SURP motif" evidence="5">
    <location>
        <begin position="344"/>
        <end position="387"/>
    </location>
</feature>
<evidence type="ECO:0000259" key="4">
    <source>
        <dbReference type="PROSITE" id="PS50102"/>
    </source>
</evidence>
<dbReference type="SUPFAM" id="SSF109905">
    <property type="entry name" value="Surp module (SWAP domain)"/>
    <property type="match status" value="1"/>
</dbReference>
<feature type="region of interest" description="Disordered" evidence="3">
    <location>
        <begin position="1"/>
        <end position="38"/>
    </location>
</feature>
<dbReference type="Pfam" id="PF01805">
    <property type="entry name" value="Surp"/>
    <property type="match status" value="1"/>
</dbReference>
<evidence type="ECO:0000256" key="3">
    <source>
        <dbReference type="SAM" id="MobiDB-lite"/>
    </source>
</evidence>
<evidence type="ECO:0000259" key="5">
    <source>
        <dbReference type="PROSITE" id="PS50128"/>
    </source>
</evidence>
<dbReference type="PROSITE" id="PS51391">
    <property type="entry name" value="CID"/>
    <property type="match status" value="1"/>
</dbReference>
<dbReference type="PROSITE" id="PS50128">
    <property type="entry name" value="SURP"/>
    <property type="match status" value="1"/>
</dbReference>
<name>A0A409YS74_9AGAR</name>
<dbReference type="STRING" id="231916.A0A409YS74"/>
<evidence type="ECO:0000256" key="1">
    <source>
        <dbReference type="ARBA" id="ARBA00022884"/>
    </source>
</evidence>
<evidence type="ECO:0000259" key="6">
    <source>
        <dbReference type="PROSITE" id="PS51391"/>
    </source>
</evidence>
<dbReference type="InterPro" id="IPR000061">
    <property type="entry name" value="Surp"/>
</dbReference>
<feature type="domain" description="RRM" evidence="4">
    <location>
        <begin position="154"/>
        <end position="247"/>
    </location>
</feature>
<dbReference type="InterPro" id="IPR051485">
    <property type="entry name" value="SR-CTD_assoc_factor"/>
</dbReference>
<dbReference type="EMBL" id="NHYE01000423">
    <property type="protein sequence ID" value="PPR05829.1"/>
    <property type="molecule type" value="Genomic_DNA"/>
</dbReference>
<dbReference type="InterPro" id="IPR000504">
    <property type="entry name" value="RRM_dom"/>
</dbReference>
<dbReference type="SMART" id="SM00360">
    <property type="entry name" value="RRM"/>
    <property type="match status" value="1"/>
</dbReference>
<dbReference type="InParanoid" id="A0A409YS74"/>
<dbReference type="SUPFAM" id="SSF54928">
    <property type="entry name" value="RNA-binding domain, RBD"/>
    <property type="match status" value="1"/>
</dbReference>
<dbReference type="InterPro" id="IPR035979">
    <property type="entry name" value="RBD_domain_sf"/>
</dbReference>
<gene>
    <name evidence="7" type="ORF">CVT26_010109</name>
</gene>
<dbReference type="AlphaFoldDB" id="A0A409YS74"/>
<protein>
    <recommendedName>
        <fullName evidence="9">CID domain-containing protein</fullName>
    </recommendedName>
</protein>
<dbReference type="InterPro" id="IPR012677">
    <property type="entry name" value="Nucleotide-bd_a/b_plait_sf"/>
</dbReference>